<dbReference type="GO" id="GO:0005524">
    <property type="term" value="F:ATP binding"/>
    <property type="evidence" value="ECO:0007669"/>
    <property type="project" value="UniProtKB-KW"/>
</dbReference>
<sequence length="858" mass="97954">MAGLVFDLASKLIQNLGSLAYEEIFLAGGVKTDLQKLERTVSSIKSALMDAEEKQMHNKGLQSWLQQLKEVFRDAEDVLDEFECEALKRQVVKTYYNTGRKVRRFFSPSNPIAFRLRIGHEINDIRERIEELKADKAMFDLLTNYQGHDHDRHVSHMVMMETHSFIPASGVIGRDSDKQVIVDLLMQQTVDHQSGNSQSIVSVIPIVGIGGLGKTTLAKFLYNDARVVRHFELRMWAYVSAVDFDICRLTKEILRSALDTKISDELSMDQLQAKLREALKDKKFLLVLDDVWNEDSMKWSDLRDLLVEGAKLGSKILVTTRNLSVASIMGTVTPYNLASLSYEHCLSLFTKCAFKEGEKKQHSHLYEIGKEIVKKCGGAPLAVKTLGSQLYSKTDEREWELVRDSKLWELEREGGGHILPALRLSYSQLPSYLKSCLAACAYLPHIRSNFSKKKDGSRFHSRELIQFWMSHGILPDNDNLKMEDVGEQYFKELWARSFFENVQAHEDVLVCYKFFVHDLIFDLVQSMEQGESCAVDSSTKDMAENVKHLSFLKFDDKLMVSTMLQKCKKVRSITADYEAPLDESFLDICFSNFKYLRMLHFRGLPLEELPSSIGTLKHLRYLSLVENDKITKLPNAICKLQSLQTLNLAGCENFQELPRDMSNLISLRLLLLTTKQACFHNNGVGCLKSLRFLVIGRCSNLISLPRETTYLAALRILTIFDCEQLDLVNQHYQGIALRLEKLAIDGLPHITELPEWLQGAANTLQYLFIRNCSNLGSLPGWLPNLTSLRKLVLIECPKLLSLPEGMDRLTALRDLKIEDCTELERRCKHDTEDWPKIAHVPNLSISDFEDSTDSEMKQ</sequence>
<evidence type="ECO:0000313" key="11">
    <source>
        <dbReference type="Proteomes" id="UP001457282"/>
    </source>
</evidence>
<dbReference type="InterPro" id="IPR058922">
    <property type="entry name" value="WHD_DRP"/>
</dbReference>
<feature type="domain" description="Disease resistance R13L4/SHOC-2-like LRR" evidence="9">
    <location>
        <begin position="586"/>
        <end position="696"/>
    </location>
</feature>
<evidence type="ECO:0000313" key="10">
    <source>
        <dbReference type="EMBL" id="KAK9921914.1"/>
    </source>
</evidence>
<keyword evidence="1" id="KW-0677">Repeat</keyword>
<evidence type="ECO:0000259" key="7">
    <source>
        <dbReference type="Pfam" id="PF18052"/>
    </source>
</evidence>
<dbReference type="Gene3D" id="1.10.8.430">
    <property type="entry name" value="Helical domain of apoptotic protease-activating factors"/>
    <property type="match status" value="1"/>
</dbReference>
<dbReference type="GO" id="GO:0043531">
    <property type="term" value="F:ADP binding"/>
    <property type="evidence" value="ECO:0007669"/>
    <property type="project" value="InterPro"/>
</dbReference>
<dbReference type="Proteomes" id="UP001457282">
    <property type="component" value="Unassembled WGS sequence"/>
</dbReference>
<feature type="coiled-coil region" evidence="5">
    <location>
        <begin position="34"/>
        <end position="85"/>
    </location>
</feature>
<evidence type="ECO:0000256" key="2">
    <source>
        <dbReference type="ARBA" id="ARBA00022741"/>
    </source>
</evidence>
<dbReference type="Gene3D" id="3.40.50.300">
    <property type="entry name" value="P-loop containing nucleotide triphosphate hydrolases"/>
    <property type="match status" value="1"/>
</dbReference>
<evidence type="ECO:0000259" key="8">
    <source>
        <dbReference type="Pfam" id="PF23559"/>
    </source>
</evidence>
<dbReference type="PANTHER" id="PTHR36766">
    <property type="entry name" value="PLANT BROAD-SPECTRUM MILDEW RESISTANCE PROTEIN RPW8"/>
    <property type="match status" value="1"/>
</dbReference>
<keyword evidence="5" id="KW-0175">Coiled coil</keyword>
<dbReference type="Pfam" id="PF00931">
    <property type="entry name" value="NB-ARC"/>
    <property type="match status" value="1"/>
</dbReference>
<keyword evidence="2" id="KW-0547">Nucleotide-binding</keyword>
<dbReference type="InterPro" id="IPR032675">
    <property type="entry name" value="LRR_dom_sf"/>
</dbReference>
<evidence type="ECO:0000259" key="6">
    <source>
        <dbReference type="Pfam" id="PF00931"/>
    </source>
</evidence>
<protein>
    <recommendedName>
        <fullName evidence="12">Disease resistance protein RGA3</fullName>
    </recommendedName>
</protein>
<dbReference type="Pfam" id="PF23598">
    <property type="entry name" value="LRR_14"/>
    <property type="match status" value="1"/>
</dbReference>
<keyword evidence="4" id="KW-0067">ATP-binding</keyword>
<dbReference type="GO" id="GO:0051707">
    <property type="term" value="P:response to other organism"/>
    <property type="evidence" value="ECO:0007669"/>
    <property type="project" value="UniProtKB-ARBA"/>
</dbReference>
<evidence type="ECO:0000256" key="1">
    <source>
        <dbReference type="ARBA" id="ARBA00022737"/>
    </source>
</evidence>
<feature type="domain" description="Disease resistance N-terminal" evidence="7">
    <location>
        <begin position="10"/>
        <end position="97"/>
    </location>
</feature>
<evidence type="ECO:0000256" key="4">
    <source>
        <dbReference type="ARBA" id="ARBA00022840"/>
    </source>
</evidence>
<evidence type="ECO:0008006" key="12">
    <source>
        <dbReference type="Google" id="ProtNLM"/>
    </source>
</evidence>
<dbReference type="CDD" id="cd14798">
    <property type="entry name" value="RX-CC_like"/>
    <property type="match status" value="1"/>
</dbReference>
<comment type="caution">
    <text evidence="10">The sequence shown here is derived from an EMBL/GenBank/DDBJ whole genome shotgun (WGS) entry which is preliminary data.</text>
</comment>
<keyword evidence="3" id="KW-0611">Plant defense</keyword>
<dbReference type="Gene3D" id="1.20.5.4130">
    <property type="match status" value="1"/>
</dbReference>
<evidence type="ECO:0000256" key="5">
    <source>
        <dbReference type="SAM" id="Coils"/>
    </source>
</evidence>
<evidence type="ECO:0000259" key="9">
    <source>
        <dbReference type="Pfam" id="PF23598"/>
    </source>
</evidence>
<keyword evidence="11" id="KW-1185">Reference proteome</keyword>
<proteinExistence type="predicted"/>
<feature type="domain" description="Disease resistance protein winged helix" evidence="8">
    <location>
        <begin position="456"/>
        <end position="524"/>
    </location>
</feature>
<accession>A0AAW1WEL9</accession>
<evidence type="ECO:0000256" key="3">
    <source>
        <dbReference type="ARBA" id="ARBA00022821"/>
    </source>
</evidence>
<dbReference type="InterPro" id="IPR055414">
    <property type="entry name" value="LRR_R13L4/SHOC2-like"/>
</dbReference>
<dbReference type="SUPFAM" id="SSF52540">
    <property type="entry name" value="P-loop containing nucleoside triphosphate hydrolases"/>
    <property type="match status" value="1"/>
</dbReference>
<reference evidence="10 11" key="1">
    <citation type="journal article" date="2023" name="G3 (Bethesda)">
        <title>A chromosome-length genome assembly and annotation of blackberry (Rubus argutus, cv. 'Hillquist').</title>
        <authorList>
            <person name="Bruna T."/>
            <person name="Aryal R."/>
            <person name="Dudchenko O."/>
            <person name="Sargent D.J."/>
            <person name="Mead D."/>
            <person name="Buti M."/>
            <person name="Cavallini A."/>
            <person name="Hytonen T."/>
            <person name="Andres J."/>
            <person name="Pham M."/>
            <person name="Weisz D."/>
            <person name="Mascagni F."/>
            <person name="Usai G."/>
            <person name="Natali L."/>
            <person name="Bassil N."/>
            <person name="Fernandez G.E."/>
            <person name="Lomsadze A."/>
            <person name="Armour M."/>
            <person name="Olukolu B."/>
            <person name="Poorten T."/>
            <person name="Britton C."/>
            <person name="Davik J."/>
            <person name="Ashrafi H."/>
            <person name="Aiden E.L."/>
            <person name="Borodovsky M."/>
            <person name="Worthington M."/>
        </authorList>
    </citation>
    <scope>NUCLEOTIDE SEQUENCE [LARGE SCALE GENOMIC DNA]</scope>
    <source>
        <strain evidence="10">PI 553951</strain>
    </source>
</reference>
<dbReference type="Pfam" id="PF23559">
    <property type="entry name" value="WHD_DRP"/>
    <property type="match status" value="1"/>
</dbReference>
<dbReference type="PRINTS" id="PR00364">
    <property type="entry name" value="DISEASERSIST"/>
</dbReference>
<dbReference type="AlphaFoldDB" id="A0AAW1WEL9"/>
<dbReference type="InterPro" id="IPR041118">
    <property type="entry name" value="Rx_N"/>
</dbReference>
<dbReference type="GO" id="GO:0006952">
    <property type="term" value="P:defense response"/>
    <property type="evidence" value="ECO:0007669"/>
    <property type="project" value="UniProtKB-KW"/>
</dbReference>
<dbReference type="SUPFAM" id="SSF52058">
    <property type="entry name" value="L domain-like"/>
    <property type="match status" value="1"/>
</dbReference>
<dbReference type="InterPro" id="IPR002182">
    <property type="entry name" value="NB-ARC"/>
</dbReference>
<dbReference type="InterPro" id="IPR027417">
    <property type="entry name" value="P-loop_NTPase"/>
</dbReference>
<gene>
    <name evidence="10" type="ORF">M0R45_030407</name>
</gene>
<dbReference type="Pfam" id="PF18052">
    <property type="entry name" value="Rx_N"/>
    <property type="match status" value="1"/>
</dbReference>
<name>A0AAW1WEL9_RUBAR</name>
<dbReference type="Gene3D" id="3.80.10.10">
    <property type="entry name" value="Ribonuclease Inhibitor"/>
    <property type="match status" value="2"/>
</dbReference>
<dbReference type="InterPro" id="IPR038005">
    <property type="entry name" value="RX-like_CC"/>
</dbReference>
<organism evidence="10 11">
    <name type="scientific">Rubus argutus</name>
    <name type="common">Southern blackberry</name>
    <dbReference type="NCBI Taxonomy" id="59490"/>
    <lineage>
        <taxon>Eukaryota</taxon>
        <taxon>Viridiplantae</taxon>
        <taxon>Streptophyta</taxon>
        <taxon>Embryophyta</taxon>
        <taxon>Tracheophyta</taxon>
        <taxon>Spermatophyta</taxon>
        <taxon>Magnoliopsida</taxon>
        <taxon>eudicotyledons</taxon>
        <taxon>Gunneridae</taxon>
        <taxon>Pentapetalae</taxon>
        <taxon>rosids</taxon>
        <taxon>fabids</taxon>
        <taxon>Rosales</taxon>
        <taxon>Rosaceae</taxon>
        <taxon>Rosoideae</taxon>
        <taxon>Rosoideae incertae sedis</taxon>
        <taxon>Rubus</taxon>
    </lineage>
</organism>
<dbReference type="InterPro" id="IPR042197">
    <property type="entry name" value="Apaf_helical"/>
</dbReference>
<feature type="domain" description="NB-ARC" evidence="6">
    <location>
        <begin position="198"/>
        <end position="356"/>
    </location>
</feature>
<dbReference type="EMBL" id="JBEDUW010000006">
    <property type="protein sequence ID" value="KAK9921914.1"/>
    <property type="molecule type" value="Genomic_DNA"/>
</dbReference>
<dbReference type="PANTHER" id="PTHR36766:SF61">
    <property type="entry name" value="NB-ARC DOMAIN DISEASE RESISTANCE PROTEIN"/>
    <property type="match status" value="1"/>
</dbReference>